<dbReference type="InterPro" id="IPR051321">
    <property type="entry name" value="PHA/PHB_synthase"/>
</dbReference>
<gene>
    <name evidence="2" type="ORF">OLEAN_C28830</name>
</gene>
<organism evidence="2 3">
    <name type="scientific">Oleispira antarctica RB-8</name>
    <dbReference type="NCBI Taxonomy" id="698738"/>
    <lineage>
        <taxon>Bacteria</taxon>
        <taxon>Pseudomonadati</taxon>
        <taxon>Pseudomonadota</taxon>
        <taxon>Gammaproteobacteria</taxon>
        <taxon>Oceanospirillales</taxon>
        <taxon>Oceanospirillaceae</taxon>
        <taxon>Oleispira</taxon>
    </lineage>
</organism>
<evidence type="ECO:0000313" key="2">
    <source>
        <dbReference type="EMBL" id="CCK77059.1"/>
    </source>
</evidence>
<dbReference type="STRING" id="698738.OLEAN_C28830"/>
<feature type="domain" description="PHB de-polymerase C-terminal" evidence="1">
    <location>
        <begin position="204"/>
        <end position="405"/>
    </location>
</feature>
<accession>R4YUU5</accession>
<keyword evidence="3" id="KW-1185">Reference proteome</keyword>
<dbReference type="HOGENOM" id="CLU_017495_0_0_6"/>
<dbReference type="AlphaFoldDB" id="R4YUU5"/>
<dbReference type="Proteomes" id="UP000032749">
    <property type="component" value="Chromosome"/>
</dbReference>
<dbReference type="InterPro" id="IPR029058">
    <property type="entry name" value="AB_hydrolase_fold"/>
</dbReference>
<dbReference type="Pfam" id="PF06850">
    <property type="entry name" value="PHB_depo_C"/>
    <property type="match status" value="1"/>
</dbReference>
<dbReference type="PATRIC" id="fig|698738.3.peg.2994"/>
<proteinExistence type="predicted"/>
<evidence type="ECO:0000313" key="3">
    <source>
        <dbReference type="Proteomes" id="UP000032749"/>
    </source>
</evidence>
<protein>
    <submittedName>
        <fullName evidence="2">Poly-beta-hydroxyalkanoate depolymerase</fullName>
    </submittedName>
</protein>
<reference evidence="2 3" key="1">
    <citation type="journal article" date="2013" name="Nat. Commun.">
        <title>Genome sequence and functional genomic analysis of the oil-degrading bacterium Oleispira antarctica.</title>
        <authorList>
            <person name="Kube M."/>
            <person name="Chernikova T.N."/>
            <person name="Al-Ramahi Y."/>
            <person name="Beloqui A."/>
            <person name="Lopez-Cortez N."/>
            <person name="Guazzaroni M.E."/>
            <person name="Heipieper H.J."/>
            <person name="Klages S."/>
            <person name="Kotsyurbenko O.R."/>
            <person name="Langer I."/>
            <person name="Nechitaylo T.Y."/>
            <person name="Lunsdorf H."/>
            <person name="Fernandez M."/>
            <person name="Juarez S."/>
            <person name="Ciordia S."/>
            <person name="Singer A."/>
            <person name="Kagan O."/>
            <person name="Egorova O."/>
            <person name="Petit P.A."/>
            <person name="Stogios P."/>
            <person name="Kim Y."/>
            <person name="Tchigvintsev A."/>
            <person name="Flick R."/>
            <person name="Denaro R."/>
            <person name="Genovese M."/>
            <person name="Albar J.P."/>
            <person name="Reva O.N."/>
            <person name="Martinez-Gomariz M."/>
            <person name="Tran H."/>
            <person name="Ferrer M."/>
            <person name="Savchenko A."/>
            <person name="Yakunin A.F."/>
            <person name="Yakimov M.M."/>
            <person name="Golyshina O.V."/>
            <person name="Reinhardt R."/>
            <person name="Golyshin P.N."/>
        </authorList>
    </citation>
    <scope>NUCLEOTIDE SEQUENCE [LARGE SCALE GENOMIC DNA]</scope>
</reference>
<dbReference type="InterPro" id="IPR009656">
    <property type="entry name" value="PHB_depo_C"/>
</dbReference>
<name>R4YUU5_OLEAN</name>
<dbReference type="OrthoDB" id="9800634at2"/>
<dbReference type="InterPro" id="IPR010915">
    <property type="entry name" value="PHB_depoly_PhaZ"/>
</dbReference>
<dbReference type="EMBL" id="FO203512">
    <property type="protein sequence ID" value="CCK77059.1"/>
    <property type="molecule type" value="Genomic_DNA"/>
</dbReference>
<dbReference type="PIRSF" id="PIRSF020818">
    <property type="entry name" value="PHB_depoly_PhaZ"/>
    <property type="match status" value="1"/>
</dbReference>
<dbReference type="NCBIfam" id="TIGR01849">
    <property type="entry name" value="PHB_depoly_PhaZ"/>
    <property type="match status" value="1"/>
</dbReference>
<evidence type="ECO:0000259" key="1">
    <source>
        <dbReference type="Pfam" id="PF06850"/>
    </source>
</evidence>
<dbReference type="PANTHER" id="PTHR36837">
    <property type="entry name" value="POLY(3-HYDROXYALKANOATE) POLYMERASE SUBUNIT PHAC"/>
    <property type="match status" value="1"/>
</dbReference>
<sequence length="415" mass="47119">MLYKLNAQYMKMVSPWHDVANITRQLMSHPINPFADHFYFRTASASIELFERLTTDYEEPEWGLNSTTINNKKVPISQNVVFHKPYCNLLHFKRDKPQPQQTKVLLIAPMSGHFATLLRSTVKEFLPDHETYITDWRNARDVPLSAGSFSFDDYVTYLIEFITFLGPDTHVIAVCQPCVPAMVALSVMHQENDNNIPKSLTLMGGPVDARISPTDVNDYAGGKDLEWFDKNVICTVPANFSGQGQKVYPGFIQLSAFLSMNMDNHVNKHVKFFNDLVAGDGDSAEDHRLFYNEYLAVMDMPADYYLDTIRKVFLEHQLPKGTIEYRGKKIDLGSVTKTALLTIEGENDDITGCGQTSVALDLCSNLATNKKKHYEQPGVGHYGIFNGRKYREIIAPMIKDFIKEHSKKLRGSKKD</sequence>
<dbReference type="Gene3D" id="3.40.50.1820">
    <property type="entry name" value="alpha/beta hydrolase"/>
    <property type="match status" value="1"/>
</dbReference>
<dbReference type="KEGG" id="oai:OLEAN_C28830"/>
<dbReference type="SUPFAM" id="SSF53474">
    <property type="entry name" value="alpha/beta-Hydrolases"/>
    <property type="match status" value="1"/>
</dbReference>
<dbReference type="PANTHER" id="PTHR36837:SF4">
    <property type="entry name" value="BLR0908 PROTEIN"/>
    <property type="match status" value="1"/>
</dbReference>